<keyword evidence="6" id="KW-0804">Transcription</keyword>
<keyword evidence="7" id="KW-0539">Nucleus</keyword>
<evidence type="ECO:0000256" key="7">
    <source>
        <dbReference type="ARBA" id="ARBA00023242"/>
    </source>
</evidence>
<dbReference type="GO" id="GO:0008270">
    <property type="term" value="F:zinc ion binding"/>
    <property type="evidence" value="ECO:0007669"/>
    <property type="project" value="UniProtKB-KW"/>
</dbReference>
<dbReference type="SUPFAM" id="SSF144232">
    <property type="entry name" value="HIT/MYND zinc finger-like"/>
    <property type="match status" value="1"/>
</dbReference>
<evidence type="ECO:0000256" key="8">
    <source>
        <dbReference type="PROSITE-ProRule" id="PRU00134"/>
    </source>
</evidence>
<keyword evidence="3" id="KW-0862">Zinc</keyword>
<dbReference type="PANTHER" id="PTHR10237:SF1">
    <property type="entry name" value="DEFORMED EPIDERMAL AUTOREGULATORY FACTOR 1 HOMOLOG"/>
    <property type="match status" value="1"/>
</dbReference>
<protein>
    <recommendedName>
        <fullName evidence="9">MYND-type domain-containing protein</fullName>
    </recommendedName>
</protein>
<keyword evidence="2 8" id="KW-0863">Zinc-finger</keyword>
<dbReference type="AlphaFoldDB" id="A0AAD3DBD3"/>
<feature type="domain" description="MYND-type" evidence="9">
    <location>
        <begin position="172"/>
        <end position="212"/>
    </location>
</feature>
<dbReference type="Gene3D" id="6.10.140.2220">
    <property type="match status" value="1"/>
</dbReference>
<proteinExistence type="predicted"/>
<organism evidence="10 11">
    <name type="scientific">Chaetoceros tenuissimus</name>
    <dbReference type="NCBI Taxonomy" id="426638"/>
    <lineage>
        <taxon>Eukaryota</taxon>
        <taxon>Sar</taxon>
        <taxon>Stramenopiles</taxon>
        <taxon>Ochrophyta</taxon>
        <taxon>Bacillariophyta</taxon>
        <taxon>Coscinodiscophyceae</taxon>
        <taxon>Chaetocerotophycidae</taxon>
        <taxon>Chaetocerotales</taxon>
        <taxon>Chaetocerotaceae</taxon>
        <taxon>Chaetoceros</taxon>
    </lineage>
</organism>
<evidence type="ECO:0000256" key="2">
    <source>
        <dbReference type="ARBA" id="ARBA00022771"/>
    </source>
</evidence>
<reference evidence="10 11" key="1">
    <citation type="journal article" date="2021" name="Sci. Rep.">
        <title>The genome of the diatom Chaetoceros tenuissimus carries an ancient integrated fragment of an extant virus.</title>
        <authorList>
            <person name="Hongo Y."/>
            <person name="Kimura K."/>
            <person name="Takaki Y."/>
            <person name="Yoshida Y."/>
            <person name="Baba S."/>
            <person name="Kobayashi G."/>
            <person name="Nagasaki K."/>
            <person name="Hano T."/>
            <person name="Tomaru Y."/>
        </authorList>
    </citation>
    <scope>NUCLEOTIDE SEQUENCE [LARGE SCALE GENOMIC DNA]</scope>
    <source>
        <strain evidence="10 11">NIES-3715</strain>
    </source>
</reference>
<evidence type="ECO:0000313" key="11">
    <source>
        <dbReference type="Proteomes" id="UP001054902"/>
    </source>
</evidence>
<evidence type="ECO:0000256" key="6">
    <source>
        <dbReference type="ARBA" id="ARBA00023163"/>
    </source>
</evidence>
<comment type="caution">
    <text evidence="10">The sequence shown here is derived from an EMBL/GenBank/DDBJ whole genome shotgun (WGS) entry which is preliminary data.</text>
</comment>
<dbReference type="PROSITE" id="PS01360">
    <property type="entry name" value="ZF_MYND_1"/>
    <property type="match status" value="1"/>
</dbReference>
<sequence>MSFFDSFYSQEPPVPCVCGGRKGETCSERGLKNHHNFSPFAYLQDVNDVDEDFYHYSETTFMYEASRHWALIADIEESTFFVRHRVLVKTAFGESVPIHFHLEDATKPKYFNWKDLIKGNSMCILYPKRHSFMDMTVGIRQERSETVMVFPVATSTLANEVSLLLDEDEQTCFGCKKIFAHTLKKCARCKVTSYCSKECQHKHWKEGHKKLCAHEKMLQNLANFDFGSFEGFIDWSFVPEMITSEEKKNRAKEAIHTFIRSHGKEPLSKSERIFHLFDTIKNKVMDADVISKKVIASQTGGIFNEMMERVSDNSFEMPLVECGLFQAFMDLCHTYRESDGVIRHHVFDLKSDSVFKDQANDILMSSLFLSLPQWQLEDGLLKINWAFESHHLLRREDIFSANSWDISFSGTEDIIAKNRNSIAFYNDDLMMVSEIAKSMAENEPDSILIRVLRCTGMFWVPDYIDKVLDADVPENILTLWIREDLFAQGRLFNTPSGEYSSLREHLKDCRKIPLHERVMQMQMNDRK</sequence>
<evidence type="ECO:0000313" key="10">
    <source>
        <dbReference type="EMBL" id="GFH59845.1"/>
    </source>
</evidence>
<dbReference type="PROSITE" id="PS50865">
    <property type="entry name" value="ZF_MYND_2"/>
    <property type="match status" value="1"/>
</dbReference>
<name>A0AAD3DBD3_9STRA</name>
<keyword evidence="1" id="KW-0479">Metal-binding</keyword>
<evidence type="ECO:0000256" key="4">
    <source>
        <dbReference type="ARBA" id="ARBA00023015"/>
    </source>
</evidence>
<dbReference type="GO" id="GO:0003677">
    <property type="term" value="F:DNA binding"/>
    <property type="evidence" value="ECO:0007669"/>
    <property type="project" value="UniProtKB-KW"/>
</dbReference>
<keyword evidence="4" id="KW-0805">Transcription regulation</keyword>
<evidence type="ECO:0000256" key="5">
    <source>
        <dbReference type="ARBA" id="ARBA00023125"/>
    </source>
</evidence>
<keyword evidence="11" id="KW-1185">Reference proteome</keyword>
<dbReference type="PANTHER" id="PTHR10237">
    <property type="entry name" value="DEFORMED EPIDERMAL AUTOREGULATORY FACTOR 1 HOMOLOG SUPPRESSIN"/>
    <property type="match status" value="1"/>
</dbReference>
<evidence type="ECO:0000256" key="1">
    <source>
        <dbReference type="ARBA" id="ARBA00022723"/>
    </source>
</evidence>
<keyword evidence="5" id="KW-0238">DNA-binding</keyword>
<dbReference type="GO" id="GO:0005634">
    <property type="term" value="C:nucleus"/>
    <property type="evidence" value="ECO:0007669"/>
    <property type="project" value="TreeGrafter"/>
</dbReference>
<dbReference type="Pfam" id="PF01753">
    <property type="entry name" value="zf-MYND"/>
    <property type="match status" value="1"/>
</dbReference>
<dbReference type="EMBL" id="BLLK01000069">
    <property type="protein sequence ID" value="GFH59845.1"/>
    <property type="molecule type" value="Genomic_DNA"/>
</dbReference>
<evidence type="ECO:0000256" key="3">
    <source>
        <dbReference type="ARBA" id="ARBA00022833"/>
    </source>
</evidence>
<gene>
    <name evidence="10" type="ORF">CTEN210_16321</name>
</gene>
<dbReference type="InterPro" id="IPR024119">
    <property type="entry name" value="TF_DEAF-1"/>
</dbReference>
<evidence type="ECO:0000259" key="9">
    <source>
        <dbReference type="PROSITE" id="PS50865"/>
    </source>
</evidence>
<dbReference type="GO" id="GO:0000981">
    <property type="term" value="F:DNA-binding transcription factor activity, RNA polymerase II-specific"/>
    <property type="evidence" value="ECO:0007669"/>
    <property type="project" value="TreeGrafter"/>
</dbReference>
<accession>A0AAD3DBD3</accession>
<dbReference type="Proteomes" id="UP001054902">
    <property type="component" value="Unassembled WGS sequence"/>
</dbReference>
<dbReference type="InterPro" id="IPR002893">
    <property type="entry name" value="Znf_MYND"/>
</dbReference>